<reference evidence="2" key="1">
    <citation type="journal article" date="2023" name="Nat. Plants">
        <title>Single-cell RNA sequencing provides a high-resolution roadmap for understanding the multicellular compartmentation of specialized metabolism.</title>
        <authorList>
            <person name="Sun S."/>
            <person name="Shen X."/>
            <person name="Li Y."/>
            <person name="Li Y."/>
            <person name="Wang S."/>
            <person name="Li R."/>
            <person name="Zhang H."/>
            <person name="Shen G."/>
            <person name="Guo B."/>
            <person name="Wei J."/>
            <person name="Xu J."/>
            <person name="St-Pierre B."/>
            <person name="Chen S."/>
            <person name="Sun C."/>
        </authorList>
    </citation>
    <scope>NUCLEOTIDE SEQUENCE [LARGE SCALE GENOMIC DNA]</scope>
</reference>
<keyword evidence="2" id="KW-1185">Reference proteome</keyword>
<accession>A0ACC0BZU9</accession>
<evidence type="ECO:0000313" key="1">
    <source>
        <dbReference type="EMBL" id="KAI5678152.1"/>
    </source>
</evidence>
<gene>
    <name evidence="1" type="ORF">M9H77_09102</name>
</gene>
<sequence length="192" mass="21803">MVSEKLQTLGSKIPATRNRDKEEVIQKLEAEILEIQEQVGDHLEDQLKKYATLEFNLCRKIDTRERKRIEGGSGRGKSVICQTTPLSESSSAAGNKNIRETRLEVKLPKLDFPMFNGSHLRNGEMGGDGKSCWQRFGEPDDNDLVEKFTKGLKDKLQHMVKMFKPKSLEKSLRASLAFAILHNSLPKNQQSY</sequence>
<protein>
    <submittedName>
        <fullName evidence="1">Uncharacterized protein</fullName>
    </submittedName>
</protein>
<comment type="caution">
    <text evidence="1">The sequence shown here is derived from an EMBL/GenBank/DDBJ whole genome shotgun (WGS) entry which is preliminary data.</text>
</comment>
<name>A0ACC0BZU9_CATRO</name>
<evidence type="ECO:0000313" key="2">
    <source>
        <dbReference type="Proteomes" id="UP001060085"/>
    </source>
</evidence>
<dbReference type="Proteomes" id="UP001060085">
    <property type="component" value="Linkage Group LG02"/>
</dbReference>
<organism evidence="1 2">
    <name type="scientific">Catharanthus roseus</name>
    <name type="common">Madagascar periwinkle</name>
    <name type="synonym">Vinca rosea</name>
    <dbReference type="NCBI Taxonomy" id="4058"/>
    <lineage>
        <taxon>Eukaryota</taxon>
        <taxon>Viridiplantae</taxon>
        <taxon>Streptophyta</taxon>
        <taxon>Embryophyta</taxon>
        <taxon>Tracheophyta</taxon>
        <taxon>Spermatophyta</taxon>
        <taxon>Magnoliopsida</taxon>
        <taxon>eudicotyledons</taxon>
        <taxon>Gunneridae</taxon>
        <taxon>Pentapetalae</taxon>
        <taxon>asterids</taxon>
        <taxon>lamiids</taxon>
        <taxon>Gentianales</taxon>
        <taxon>Apocynaceae</taxon>
        <taxon>Rauvolfioideae</taxon>
        <taxon>Vinceae</taxon>
        <taxon>Catharanthinae</taxon>
        <taxon>Catharanthus</taxon>
    </lineage>
</organism>
<dbReference type="EMBL" id="CM044702">
    <property type="protein sequence ID" value="KAI5678152.1"/>
    <property type="molecule type" value="Genomic_DNA"/>
</dbReference>
<proteinExistence type="predicted"/>